<sequence length="406" mass="46374">MATRKLISKTSPTITTNTTMETTTTVPQTTKAPPKAKGRGRKVNTKETTTTTEQQQEEAPEEEARGGRGNDISPQGRGRRGNVVSLQNGVSLPLQDGIEFYLGDSLTTNIDKKFRMIYFDPPFNSNRDYSLNADSEVGFSDKWTDADYEEFIRKNIDKLYSLLEDDGTLFFHISTSCMFIPEKVLRNKFKFVEPIFWKKCRSKNNVKNKLGSTIDIIWKCNKIAKAKFNVVLQEKNAEYLENSFKNKDAVGNYALGHLVTENTKRGYMYEISIEGLTFNPPSGWRIKEEELKKLIEQNRIHLPKKKDGKLYKKIYLHENPGKPCTDLWDDIHSISQGSEIRKYPTAKPVKLLERLIEISTDENDYVYDPMCGSGTTAAACYNLKRKCIINDINEDVIPIIQSRFTA</sequence>
<dbReference type="Pfam" id="PF01555">
    <property type="entry name" value="N6_N4_Mtase"/>
    <property type="match status" value="1"/>
</dbReference>
<dbReference type="SUPFAM" id="SSF53335">
    <property type="entry name" value="S-adenosyl-L-methionine-dependent methyltransferases"/>
    <property type="match status" value="1"/>
</dbReference>
<evidence type="ECO:0000256" key="3">
    <source>
        <dbReference type="ARBA" id="ARBA00022679"/>
    </source>
</evidence>
<evidence type="ECO:0000313" key="7">
    <source>
        <dbReference type="EMBL" id="QHU32819.1"/>
    </source>
</evidence>
<name>A0A6C0LQ06_9ZZZZ</name>
<dbReference type="InterPro" id="IPR002295">
    <property type="entry name" value="N4/N6-MTase_EcoPI_Mod-like"/>
</dbReference>
<comment type="similarity">
    <text evidence="1">Belongs to the N(4)/N(6)-methyltransferase family.</text>
</comment>
<dbReference type="AlphaFoldDB" id="A0A6C0LQ06"/>
<evidence type="ECO:0000256" key="1">
    <source>
        <dbReference type="ARBA" id="ARBA00006594"/>
    </source>
</evidence>
<feature type="region of interest" description="Disordered" evidence="5">
    <location>
        <begin position="1"/>
        <end position="82"/>
    </location>
</feature>
<dbReference type="InterPro" id="IPR029063">
    <property type="entry name" value="SAM-dependent_MTases_sf"/>
</dbReference>
<keyword evidence="4" id="KW-0949">S-adenosyl-L-methionine</keyword>
<reference evidence="7" key="1">
    <citation type="journal article" date="2020" name="Nature">
        <title>Giant virus diversity and host interactions through global metagenomics.</title>
        <authorList>
            <person name="Schulz F."/>
            <person name="Roux S."/>
            <person name="Paez-Espino D."/>
            <person name="Jungbluth S."/>
            <person name="Walsh D.A."/>
            <person name="Denef V.J."/>
            <person name="McMahon K.D."/>
            <person name="Konstantinidis K.T."/>
            <person name="Eloe-Fadrosh E.A."/>
            <person name="Kyrpides N.C."/>
            <person name="Woyke T."/>
        </authorList>
    </citation>
    <scope>NUCLEOTIDE SEQUENCE</scope>
    <source>
        <strain evidence="7">GVMAG-M-3300027969-2</strain>
    </source>
</reference>
<evidence type="ECO:0000256" key="5">
    <source>
        <dbReference type="SAM" id="MobiDB-lite"/>
    </source>
</evidence>
<feature type="compositionally biased region" description="Low complexity" evidence="5">
    <location>
        <begin position="10"/>
        <end position="33"/>
    </location>
</feature>
<evidence type="ECO:0000256" key="4">
    <source>
        <dbReference type="ARBA" id="ARBA00022691"/>
    </source>
</evidence>
<evidence type="ECO:0000256" key="2">
    <source>
        <dbReference type="ARBA" id="ARBA00022603"/>
    </source>
</evidence>
<dbReference type="PRINTS" id="PR00506">
    <property type="entry name" value="D21N6MTFRASE"/>
</dbReference>
<feature type="domain" description="DNA methylase N-4/N-6" evidence="6">
    <location>
        <begin position="115"/>
        <end position="401"/>
    </location>
</feature>
<keyword evidence="3" id="KW-0808">Transferase</keyword>
<proteinExistence type="inferred from homology"/>
<dbReference type="InterPro" id="IPR002052">
    <property type="entry name" value="DNA_methylase_N6_adenine_CS"/>
</dbReference>
<dbReference type="EMBL" id="MN740542">
    <property type="protein sequence ID" value="QHU32819.1"/>
    <property type="molecule type" value="Genomic_DNA"/>
</dbReference>
<dbReference type="GO" id="GO:0008170">
    <property type="term" value="F:N-methyltransferase activity"/>
    <property type="evidence" value="ECO:0007669"/>
    <property type="project" value="InterPro"/>
</dbReference>
<evidence type="ECO:0000259" key="6">
    <source>
        <dbReference type="Pfam" id="PF01555"/>
    </source>
</evidence>
<dbReference type="InterPro" id="IPR002941">
    <property type="entry name" value="DNA_methylase_N4/N6"/>
</dbReference>
<dbReference type="Gene3D" id="3.40.50.150">
    <property type="entry name" value="Vaccinia Virus protein VP39"/>
    <property type="match status" value="1"/>
</dbReference>
<keyword evidence="2" id="KW-0489">Methyltransferase</keyword>
<accession>A0A6C0LQ06</accession>
<feature type="compositionally biased region" description="Basic residues" evidence="5">
    <location>
        <begin position="34"/>
        <end position="43"/>
    </location>
</feature>
<dbReference type="GO" id="GO:0003677">
    <property type="term" value="F:DNA binding"/>
    <property type="evidence" value="ECO:0007669"/>
    <property type="project" value="InterPro"/>
</dbReference>
<organism evidence="7">
    <name type="scientific">viral metagenome</name>
    <dbReference type="NCBI Taxonomy" id="1070528"/>
    <lineage>
        <taxon>unclassified sequences</taxon>
        <taxon>metagenomes</taxon>
        <taxon>organismal metagenomes</taxon>
    </lineage>
</organism>
<dbReference type="PROSITE" id="PS00092">
    <property type="entry name" value="N6_MTASE"/>
    <property type="match status" value="1"/>
</dbReference>
<protein>
    <recommendedName>
        <fullName evidence="6">DNA methylase N-4/N-6 domain-containing protein</fullName>
    </recommendedName>
</protein>
<dbReference type="GO" id="GO:0032259">
    <property type="term" value="P:methylation"/>
    <property type="evidence" value="ECO:0007669"/>
    <property type="project" value="UniProtKB-KW"/>
</dbReference>